<keyword evidence="3 6" id="KW-0479">Metal-binding</keyword>
<dbReference type="SUPFAM" id="SSF50129">
    <property type="entry name" value="GroES-like"/>
    <property type="match status" value="1"/>
</dbReference>
<evidence type="ECO:0000256" key="3">
    <source>
        <dbReference type="ARBA" id="ARBA00022723"/>
    </source>
</evidence>
<dbReference type="Pfam" id="PF00107">
    <property type="entry name" value="ADH_zinc_N"/>
    <property type="match status" value="1"/>
</dbReference>
<keyword evidence="4 6" id="KW-0862">Zinc</keyword>
<dbReference type="InterPro" id="IPR013154">
    <property type="entry name" value="ADH-like_N"/>
</dbReference>
<dbReference type="OrthoDB" id="3941538at2759"/>
<evidence type="ECO:0000313" key="8">
    <source>
        <dbReference type="EMBL" id="GMG26114.1"/>
    </source>
</evidence>
<dbReference type="GO" id="GO:0008270">
    <property type="term" value="F:zinc ion binding"/>
    <property type="evidence" value="ECO:0007669"/>
    <property type="project" value="InterPro"/>
</dbReference>
<sequence>MSVKPSGKNDNPSVILQRVGEITIEDRPVPKLVDPHYVKIEIKYTGICGSDAHYYETGCCGSFEVTSPMVLGHESSGVIVEVGSKVKTLKVGDQVACEPGIPSRYSYEYKSGDYNLCPEMAFAATPPYDGTLCRYYLLPEDFCVKLPSNVSLEEGALVEPLSVGVHAGRLANIVFGDTLVVFGAGPVGLLTAGAGYAFGATKVIIIDIVQEKLDFAVKNKLATHSYNSKGKSFDEIKAFVVETLGGKLPTVGIDCTGNKFCIANTIKLLAKKGRYVQVGMGAATLDGFPIAYVAENEILVTGGFRYSVDNYKTSVELIASGKINVKPLITDRFTFEESIKAYQYFKEGKSIKIMISGPE</sequence>
<dbReference type="Gene3D" id="3.90.180.10">
    <property type="entry name" value="Medium-chain alcohol dehydrogenases, catalytic domain"/>
    <property type="match status" value="1"/>
</dbReference>
<dbReference type="EMBL" id="BSXU01001319">
    <property type="protein sequence ID" value="GMG26114.1"/>
    <property type="molecule type" value="Genomic_DNA"/>
</dbReference>
<dbReference type="SUPFAM" id="SSF51735">
    <property type="entry name" value="NAD(P)-binding Rossmann-fold domains"/>
    <property type="match status" value="1"/>
</dbReference>
<dbReference type="PROSITE" id="PS00059">
    <property type="entry name" value="ADH_ZINC"/>
    <property type="match status" value="1"/>
</dbReference>
<dbReference type="InterPro" id="IPR013149">
    <property type="entry name" value="ADH-like_C"/>
</dbReference>
<dbReference type="Proteomes" id="UP001165063">
    <property type="component" value="Unassembled WGS sequence"/>
</dbReference>
<dbReference type="PANTHER" id="PTHR43161:SF9">
    <property type="entry name" value="SORBITOL DEHYDROGENASE"/>
    <property type="match status" value="1"/>
</dbReference>
<evidence type="ECO:0000256" key="4">
    <source>
        <dbReference type="ARBA" id="ARBA00022833"/>
    </source>
</evidence>
<dbReference type="InterPro" id="IPR036291">
    <property type="entry name" value="NAD(P)-bd_dom_sf"/>
</dbReference>
<dbReference type="SMART" id="SM00829">
    <property type="entry name" value="PKS_ER"/>
    <property type="match status" value="1"/>
</dbReference>
<feature type="domain" description="Enoyl reductase (ER)" evidence="7">
    <location>
        <begin position="17"/>
        <end position="355"/>
    </location>
</feature>
<dbReference type="PANTHER" id="PTHR43161">
    <property type="entry name" value="SORBITOL DEHYDROGENASE"/>
    <property type="match status" value="1"/>
</dbReference>
<comment type="caution">
    <text evidence="8">The sequence shown here is derived from an EMBL/GenBank/DDBJ whole genome shotgun (WGS) entry which is preliminary data.</text>
</comment>
<proteinExistence type="inferred from homology"/>
<evidence type="ECO:0000313" key="9">
    <source>
        <dbReference type="Proteomes" id="UP001165063"/>
    </source>
</evidence>
<evidence type="ECO:0000256" key="5">
    <source>
        <dbReference type="ARBA" id="ARBA00023002"/>
    </source>
</evidence>
<evidence type="ECO:0000256" key="2">
    <source>
        <dbReference type="ARBA" id="ARBA00008072"/>
    </source>
</evidence>
<dbReference type="InterPro" id="IPR002328">
    <property type="entry name" value="ADH_Zn_CS"/>
</dbReference>
<dbReference type="AlphaFoldDB" id="A0A9W6YW14"/>
<protein>
    <submittedName>
        <fullName evidence="8">Unnamed protein product</fullName>
    </submittedName>
</protein>
<accession>A0A9W6YW14</accession>
<dbReference type="Gene3D" id="3.40.50.720">
    <property type="entry name" value="NAD(P)-binding Rossmann-like Domain"/>
    <property type="match status" value="1"/>
</dbReference>
<dbReference type="GO" id="GO:0006062">
    <property type="term" value="P:sorbitol catabolic process"/>
    <property type="evidence" value="ECO:0007669"/>
    <property type="project" value="TreeGrafter"/>
</dbReference>
<dbReference type="InterPro" id="IPR045306">
    <property type="entry name" value="SDH-like"/>
</dbReference>
<gene>
    <name evidence="8" type="ORF">Amon01_000321900</name>
</gene>
<comment type="similarity">
    <text evidence="2 6">Belongs to the zinc-containing alcohol dehydrogenase family.</text>
</comment>
<comment type="cofactor">
    <cofactor evidence="1 6">
        <name>Zn(2+)</name>
        <dbReference type="ChEBI" id="CHEBI:29105"/>
    </cofactor>
</comment>
<dbReference type="GO" id="GO:0003939">
    <property type="term" value="F:L-iditol 2-dehydrogenase (NAD+) activity"/>
    <property type="evidence" value="ECO:0007669"/>
    <property type="project" value="TreeGrafter"/>
</dbReference>
<dbReference type="InterPro" id="IPR011032">
    <property type="entry name" value="GroES-like_sf"/>
</dbReference>
<reference evidence="8" key="1">
    <citation type="submission" date="2023-04" db="EMBL/GenBank/DDBJ databases">
        <title>Ambrosiozyma monospora NBRC 1965.</title>
        <authorList>
            <person name="Ichikawa N."/>
            <person name="Sato H."/>
            <person name="Tonouchi N."/>
        </authorList>
    </citation>
    <scope>NUCLEOTIDE SEQUENCE</scope>
    <source>
        <strain evidence="8">NBRC 1965</strain>
    </source>
</reference>
<dbReference type="InterPro" id="IPR020843">
    <property type="entry name" value="ER"/>
</dbReference>
<evidence type="ECO:0000256" key="6">
    <source>
        <dbReference type="RuleBase" id="RU361277"/>
    </source>
</evidence>
<organism evidence="8 9">
    <name type="scientific">Ambrosiozyma monospora</name>
    <name type="common">Yeast</name>
    <name type="synonym">Endomycopsis monosporus</name>
    <dbReference type="NCBI Taxonomy" id="43982"/>
    <lineage>
        <taxon>Eukaryota</taxon>
        <taxon>Fungi</taxon>
        <taxon>Dikarya</taxon>
        <taxon>Ascomycota</taxon>
        <taxon>Saccharomycotina</taxon>
        <taxon>Pichiomycetes</taxon>
        <taxon>Pichiales</taxon>
        <taxon>Pichiaceae</taxon>
        <taxon>Ambrosiozyma</taxon>
    </lineage>
</organism>
<keyword evidence="9" id="KW-1185">Reference proteome</keyword>
<dbReference type="CDD" id="cd05285">
    <property type="entry name" value="sorbitol_DH"/>
    <property type="match status" value="1"/>
</dbReference>
<keyword evidence="5" id="KW-0560">Oxidoreductase</keyword>
<evidence type="ECO:0000259" key="7">
    <source>
        <dbReference type="SMART" id="SM00829"/>
    </source>
</evidence>
<name>A0A9W6YW14_AMBMO</name>
<dbReference type="Pfam" id="PF08240">
    <property type="entry name" value="ADH_N"/>
    <property type="match status" value="1"/>
</dbReference>
<evidence type="ECO:0000256" key="1">
    <source>
        <dbReference type="ARBA" id="ARBA00001947"/>
    </source>
</evidence>